<evidence type="ECO:0000256" key="6">
    <source>
        <dbReference type="SAM" id="Phobius"/>
    </source>
</evidence>
<dbReference type="HOGENOM" id="CLU_019122_0_0_11"/>
<feature type="transmembrane region" description="Helical" evidence="6">
    <location>
        <begin position="694"/>
        <end position="715"/>
    </location>
</feature>
<evidence type="ECO:0000256" key="2">
    <source>
        <dbReference type="ARBA" id="ARBA00022475"/>
    </source>
</evidence>
<keyword evidence="9" id="KW-1185">Reference proteome</keyword>
<feature type="transmembrane region" description="Helical" evidence="6">
    <location>
        <begin position="20"/>
        <end position="39"/>
    </location>
</feature>
<evidence type="ECO:0000256" key="3">
    <source>
        <dbReference type="ARBA" id="ARBA00022692"/>
    </source>
</evidence>
<feature type="transmembrane region" description="Helical" evidence="6">
    <location>
        <begin position="329"/>
        <end position="348"/>
    </location>
</feature>
<feature type="transmembrane region" description="Helical" evidence="6">
    <location>
        <begin position="287"/>
        <end position="308"/>
    </location>
</feature>
<keyword evidence="2" id="KW-1003">Cell membrane</keyword>
<evidence type="ECO:0000313" key="8">
    <source>
        <dbReference type="EMBL" id="ADH92159.1"/>
    </source>
</evidence>
<feature type="transmembrane region" description="Helical" evidence="6">
    <location>
        <begin position="652"/>
        <end position="674"/>
    </location>
</feature>
<dbReference type="Pfam" id="PF02687">
    <property type="entry name" value="FtsX"/>
    <property type="match status" value="2"/>
</dbReference>
<evidence type="ECO:0000259" key="7">
    <source>
        <dbReference type="Pfam" id="PF02687"/>
    </source>
</evidence>
<evidence type="ECO:0000313" key="9">
    <source>
        <dbReference type="Proteomes" id="UP000000376"/>
    </source>
</evidence>
<dbReference type="OrthoDB" id="4871813at2"/>
<sequence length="730" mass="78383">MHLSWILFKNSLQRTKGRLALITGAVALGVMLLFTAASFHNALGNDTYTAWGRAVANEARAQADGAPEPDVKESVKIHIAVDDPLRTVGTRQFFPVDVDTAGVVNPPDLFGMTWPKDGEFLVSPGLRAIMNEHPEYRLEDRFGTKDRGDLPPQLTAGPDDLLVFRGRALPDSGTRISDFTQGEPESLRVSQIIMYLGLIVVIFPVLMLIAISATLGSVQREQRYAALRLVGATSRQIANIMVVEALVGAVLGYLVGVFGWLAIRPIYPMIPIDGERLWADSFGVSPLQAGVIALVAAGLVVAAHAWGMRGIRVSPLGVVRRQKTQGRPSPLRILPMLVSAGVLAFLYITVDHNAGVTDDAFVLLGCVIVMMVGIVVASPWVTYLVAGFLAKRARRAPSVIGLTYVRAHASRISRSVSGVLLALFAGTLFLTAVSEAESVFARESSQVHSLRTGSVVITNFDDDDAARTVALLKGEPEVDDIRQVPYIAGAWSVVDCAEIGGFMDIQCADGVAGVNLHASAIDRAGVVYADNLDDFKADVAQDFGAATSDPKSSLLVRLTNPDSVEQFRSTLARLDIFTLDQWYSVAFGGEKATVSGAATIVLMTYLVYGGIAGTLVIAVISMLVSTYASLLERRRSLLSLRLNGMRPKDMTAMMLIESVGPLVVMALIASMLGFATGWVMLQIFSPALDASFDVMLFVALGLALTLAALAMLSLVPTMKRMTQPANNRHE</sequence>
<comment type="subcellular location">
    <subcellularLocation>
        <location evidence="1">Cell membrane</location>
        <topology evidence="1">Multi-pass membrane protein</topology>
    </subcellularLocation>
</comment>
<dbReference type="PANTHER" id="PTHR30287">
    <property type="entry name" value="MEMBRANE COMPONENT OF PREDICTED ABC SUPERFAMILY METABOLITE UPTAKE TRANSPORTER"/>
    <property type="match status" value="1"/>
</dbReference>
<dbReference type="InterPro" id="IPR003838">
    <property type="entry name" value="ABC3_permease_C"/>
</dbReference>
<dbReference type="KEGG" id="ahe:Arch_0405"/>
<feature type="domain" description="ABC3 transporter permease C-terminal" evidence="7">
    <location>
        <begin position="198"/>
        <end position="300"/>
    </location>
</feature>
<keyword evidence="5 6" id="KW-0472">Membrane</keyword>
<dbReference type="GO" id="GO:0005886">
    <property type="term" value="C:plasma membrane"/>
    <property type="evidence" value="ECO:0007669"/>
    <property type="project" value="UniProtKB-SubCell"/>
</dbReference>
<feature type="domain" description="ABC3 transporter permease C-terminal" evidence="7">
    <location>
        <begin position="612"/>
        <end position="722"/>
    </location>
</feature>
<dbReference type="Proteomes" id="UP000000376">
    <property type="component" value="Chromosome"/>
</dbReference>
<keyword evidence="4 6" id="KW-1133">Transmembrane helix</keyword>
<dbReference type="STRING" id="644284.Arch_0405"/>
<dbReference type="InterPro" id="IPR038766">
    <property type="entry name" value="Membrane_comp_ABC_pdt"/>
</dbReference>
<feature type="transmembrane region" description="Helical" evidence="6">
    <location>
        <begin position="605"/>
        <end position="631"/>
    </location>
</feature>
<dbReference type="eggNOG" id="COG3127">
    <property type="taxonomic scope" value="Bacteria"/>
</dbReference>
<dbReference type="EMBL" id="CP002045">
    <property type="protein sequence ID" value="ADH92159.1"/>
    <property type="molecule type" value="Genomic_DNA"/>
</dbReference>
<feature type="transmembrane region" description="Helical" evidence="6">
    <location>
        <begin position="237"/>
        <end position="267"/>
    </location>
</feature>
<organism evidence="8 9">
    <name type="scientific">Arcanobacterium haemolyticum (strain ATCC 9345 / DSM 20595 / CCM 5947 / CCUG 17215 / LMG 16163 / NBRC 15585 / NCTC 8452 / 11018)</name>
    <dbReference type="NCBI Taxonomy" id="644284"/>
    <lineage>
        <taxon>Bacteria</taxon>
        <taxon>Bacillati</taxon>
        <taxon>Actinomycetota</taxon>
        <taxon>Actinomycetes</taxon>
        <taxon>Actinomycetales</taxon>
        <taxon>Actinomycetaceae</taxon>
        <taxon>Arcanobacterium</taxon>
    </lineage>
</organism>
<keyword evidence="3 6" id="KW-0812">Transmembrane</keyword>
<feature type="transmembrane region" description="Helical" evidence="6">
    <location>
        <begin position="416"/>
        <end position="434"/>
    </location>
</feature>
<gene>
    <name evidence="8" type="ordered locus">Arch_0405</name>
</gene>
<accession>D7BML0</accession>
<dbReference type="RefSeq" id="WP_013169657.1">
    <property type="nucleotide sequence ID" value="NC_014218.1"/>
</dbReference>
<proteinExistence type="predicted"/>
<name>D7BML0_ARCHD</name>
<reference evidence="8 9" key="1">
    <citation type="journal article" date="2010" name="Stand. Genomic Sci.">
        <title>Complete genome sequence of Arcanobacterium haemolyticum type strain (11018).</title>
        <authorList>
            <person name="Yasawong M."/>
            <person name="Teshima H."/>
            <person name="Lapidus A."/>
            <person name="Nolan M."/>
            <person name="Lucas S."/>
            <person name="Glavina Del Rio T."/>
            <person name="Tice H."/>
            <person name="Cheng J."/>
            <person name="Bruce D."/>
            <person name="Detter C."/>
            <person name="Tapia R."/>
            <person name="Han C."/>
            <person name="Goodwin L."/>
            <person name="Pitluck S."/>
            <person name="Liolios K."/>
            <person name="Ivanova N."/>
            <person name="Mavromatis K."/>
            <person name="Mikhailova N."/>
            <person name="Pati A."/>
            <person name="Chen A."/>
            <person name="Palaniappan K."/>
            <person name="Land M."/>
            <person name="Hauser L."/>
            <person name="Chang Y."/>
            <person name="Jeffries C."/>
            <person name="Rohde M."/>
            <person name="Sikorski J."/>
            <person name="Pukall R."/>
            <person name="Goker M."/>
            <person name="Woyke T."/>
            <person name="Bristow J."/>
            <person name="Eisen J."/>
            <person name="Markowitz V."/>
            <person name="Hugenholtz P."/>
            <person name="Kyrpides N."/>
            <person name="Klenk H."/>
        </authorList>
    </citation>
    <scope>NUCLEOTIDE SEQUENCE [LARGE SCALE GENOMIC DNA]</scope>
    <source>
        <strain evidence="9">ATCC 9345 / DSM 20595 / CCUG 17215 / LMG 16163 / NBRC 15585 / NCTC 8452 / 11018</strain>
    </source>
</reference>
<evidence type="ECO:0000256" key="4">
    <source>
        <dbReference type="ARBA" id="ARBA00022989"/>
    </source>
</evidence>
<feature type="transmembrane region" description="Helical" evidence="6">
    <location>
        <begin position="192"/>
        <end position="216"/>
    </location>
</feature>
<dbReference type="AlphaFoldDB" id="D7BML0"/>
<evidence type="ECO:0000256" key="5">
    <source>
        <dbReference type="ARBA" id="ARBA00023136"/>
    </source>
</evidence>
<dbReference type="PANTHER" id="PTHR30287:SF2">
    <property type="entry name" value="BLL1001 PROTEIN"/>
    <property type="match status" value="1"/>
</dbReference>
<protein>
    <recommendedName>
        <fullName evidence="7">ABC3 transporter permease C-terminal domain-containing protein</fullName>
    </recommendedName>
</protein>
<feature type="transmembrane region" description="Helical" evidence="6">
    <location>
        <begin position="360"/>
        <end position="386"/>
    </location>
</feature>
<evidence type="ECO:0000256" key="1">
    <source>
        <dbReference type="ARBA" id="ARBA00004651"/>
    </source>
</evidence>